<sequence>MRSRICPKLAAPQDVKLAFTCGKHIYLSASQYVDTSDSLYGMSDDNLVVFEEAVAKKYRVVPHASDA</sequence>
<accession>A0A5C6D3N9</accession>
<gene>
    <name evidence="1" type="ORF">Pla144_11770</name>
</gene>
<evidence type="ECO:0000313" key="1">
    <source>
        <dbReference type="EMBL" id="TWU30391.1"/>
    </source>
</evidence>
<dbReference type="AlphaFoldDB" id="A0A5C6D3N9"/>
<comment type="caution">
    <text evidence="1">The sequence shown here is derived from an EMBL/GenBank/DDBJ whole genome shotgun (WGS) entry which is preliminary data.</text>
</comment>
<proteinExistence type="predicted"/>
<name>A0A5C6D3N9_9BACT</name>
<reference evidence="1 2" key="1">
    <citation type="submission" date="2019-02" db="EMBL/GenBank/DDBJ databases">
        <title>Deep-cultivation of Planctomycetes and their phenomic and genomic characterization uncovers novel biology.</title>
        <authorList>
            <person name="Wiegand S."/>
            <person name="Jogler M."/>
            <person name="Boedeker C."/>
            <person name="Pinto D."/>
            <person name="Vollmers J."/>
            <person name="Rivas-Marin E."/>
            <person name="Kohn T."/>
            <person name="Peeters S.H."/>
            <person name="Heuer A."/>
            <person name="Rast P."/>
            <person name="Oberbeckmann S."/>
            <person name="Bunk B."/>
            <person name="Jeske O."/>
            <person name="Meyerdierks A."/>
            <person name="Storesund J.E."/>
            <person name="Kallscheuer N."/>
            <person name="Luecker S."/>
            <person name="Lage O.M."/>
            <person name="Pohl T."/>
            <person name="Merkel B.J."/>
            <person name="Hornburger P."/>
            <person name="Mueller R.-W."/>
            <person name="Bruemmer F."/>
            <person name="Labrenz M."/>
            <person name="Spormann A.M."/>
            <person name="Op Den Camp H."/>
            <person name="Overmann J."/>
            <person name="Amann R."/>
            <person name="Jetten M.S.M."/>
            <person name="Mascher T."/>
            <person name="Medema M.H."/>
            <person name="Devos D.P."/>
            <person name="Kaster A.-K."/>
            <person name="Ovreas L."/>
            <person name="Rohde M."/>
            <person name="Galperin M.Y."/>
            <person name="Jogler C."/>
        </authorList>
    </citation>
    <scope>NUCLEOTIDE SEQUENCE [LARGE SCALE GENOMIC DNA]</scope>
    <source>
        <strain evidence="1 2">Pla144</strain>
    </source>
</reference>
<dbReference type="Proteomes" id="UP000318437">
    <property type="component" value="Unassembled WGS sequence"/>
</dbReference>
<protein>
    <submittedName>
        <fullName evidence="1">Uncharacterized protein</fullName>
    </submittedName>
</protein>
<organism evidence="1 2">
    <name type="scientific">Bythopirellula polymerisocia</name>
    <dbReference type="NCBI Taxonomy" id="2528003"/>
    <lineage>
        <taxon>Bacteria</taxon>
        <taxon>Pseudomonadati</taxon>
        <taxon>Planctomycetota</taxon>
        <taxon>Planctomycetia</taxon>
        <taxon>Pirellulales</taxon>
        <taxon>Lacipirellulaceae</taxon>
        <taxon>Bythopirellula</taxon>
    </lineage>
</organism>
<keyword evidence="2" id="KW-1185">Reference proteome</keyword>
<evidence type="ECO:0000313" key="2">
    <source>
        <dbReference type="Proteomes" id="UP000318437"/>
    </source>
</evidence>
<dbReference type="EMBL" id="SJPS01000001">
    <property type="protein sequence ID" value="TWU30391.1"/>
    <property type="molecule type" value="Genomic_DNA"/>
</dbReference>